<dbReference type="Gene3D" id="3.40.47.10">
    <property type="match status" value="2"/>
</dbReference>
<sequence>MVSLAGAYINRIGTAVPQHDVHQTFIGFVDQFLSERKDKLIFRRMVQRSGIEHRYSTLPPSDNLEAAADREGFFRPGQFVGTGARMQRFETHAVDLAQQAIEALGLQEDLTSITHMVVASCTGFTAPGLDQQLMERLGLNPSIERTMVGFMGCAAAVNALKVSHHIVRSEPSARVLVVNLELCTLHLQETSDLEVILSALLFGDGCAASLVSAEPKGIALKDFRVATIPDTRDLITWRIGDAGFEMSLSGEVPQQITKALRHEATRNDDGGILRGQHKDDFDLWAVHAGGRTILDAVEQGLDLGPEALRWSRNVLRDFGNMSSATLMFVLGRIMQDAPPSSNGFGMAFGPGLVAETFRFTLAG</sequence>
<organism evidence="6 7">
    <name type="scientific">Microvirga tunisiensis</name>
    <dbReference type="NCBI Taxonomy" id="2108360"/>
    <lineage>
        <taxon>Bacteria</taxon>
        <taxon>Pseudomonadati</taxon>
        <taxon>Pseudomonadota</taxon>
        <taxon>Alphaproteobacteria</taxon>
        <taxon>Hyphomicrobiales</taxon>
        <taxon>Methylobacteriaceae</taxon>
        <taxon>Microvirga</taxon>
    </lineage>
</organism>
<reference evidence="6 7" key="1">
    <citation type="journal article" date="2019" name="Syst. Appl. Microbiol.">
        <title>Microvirga tunisiensis sp. nov., a root nodule symbiotic bacterium isolated from Lupinus micranthus and L. luteus grown in Northern Tunisia.</title>
        <authorList>
            <person name="Msaddak A."/>
            <person name="Rejili M."/>
            <person name="Duran D."/>
            <person name="Mars M."/>
            <person name="Palacios J.M."/>
            <person name="Ruiz-Argueso T."/>
            <person name="Rey L."/>
            <person name="Imperial J."/>
        </authorList>
    </citation>
    <scope>NUCLEOTIDE SEQUENCE [LARGE SCALE GENOMIC DNA]</scope>
    <source>
        <strain evidence="6 7">Lmie10</strain>
    </source>
</reference>
<evidence type="ECO:0000313" key="7">
    <source>
        <dbReference type="Proteomes" id="UP000403266"/>
    </source>
</evidence>
<dbReference type="AlphaFoldDB" id="A0A5N7MGZ1"/>
<gene>
    <name evidence="6" type="ORF">FS320_13060</name>
</gene>
<evidence type="ECO:0000259" key="5">
    <source>
        <dbReference type="Pfam" id="PF02797"/>
    </source>
</evidence>
<name>A0A5N7MGZ1_9HYPH</name>
<accession>A0A5N7MGZ1</accession>
<dbReference type="GO" id="GO:0016747">
    <property type="term" value="F:acyltransferase activity, transferring groups other than amino-acyl groups"/>
    <property type="evidence" value="ECO:0007669"/>
    <property type="project" value="InterPro"/>
</dbReference>
<dbReference type="EMBL" id="VOSK01000040">
    <property type="protein sequence ID" value="MPR26133.1"/>
    <property type="molecule type" value="Genomic_DNA"/>
</dbReference>
<dbReference type="InterPro" id="IPR016039">
    <property type="entry name" value="Thiolase-like"/>
</dbReference>
<dbReference type="Pfam" id="PF00195">
    <property type="entry name" value="Chal_sti_synt_N"/>
    <property type="match status" value="1"/>
</dbReference>
<proteinExistence type="inferred from homology"/>
<dbReference type="RefSeq" id="WP_162002959.1">
    <property type="nucleotide sequence ID" value="NZ_VOSJ01000035.1"/>
</dbReference>
<dbReference type="GO" id="GO:0030639">
    <property type="term" value="P:polyketide biosynthetic process"/>
    <property type="evidence" value="ECO:0007669"/>
    <property type="project" value="TreeGrafter"/>
</dbReference>
<evidence type="ECO:0000256" key="3">
    <source>
        <dbReference type="PIRSR" id="PIRSR000451-1"/>
    </source>
</evidence>
<dbReference type="Proteomes" id="UP000403266">
    <property type="component" value="Unassembled WGS sequence"/>
</dbReference>
<feature type="active site" description="Acyl-thioester intermediate" evidence="3">
    <location>
        <position position="153"/>
    </location>
</feature>
<evidence type="ECO:0000313" key="6">
    <source>
        <dbReference type="EMBL" id="MPR26133.1"/>
    </source>
</evidence>
<evidence type="ECO:0000256" key="1">
    <source>
        <dbReference type="ARBA" id="ARBA00005531"/>
    </source>
</evidence>
<feature type="domain" description="Chalcone/stilbene synthase N-terminal" evidence="4">
    <location>
        <begin position="7"/>
        <end position="215"/>
    </location>
</feature>
<dbReference type="PIRSF" id="PIRSF000451">
    <property type="entry name" value="PKS_III"/>
    <property type="match status" value="1"/>
</dbReference>
<comment type="similarity">
    <text evidence="1">Belongs to the thiolase-like superfamily. Chalcone/stilbene synthases family.</text>
</comment>
<dbReference type="InterPro" id="IPR012328">
    <property type="entry name" value="Chalcone/stilbene_synt_C"/>
</dbReference>
<dbReference type="PANTHER" id="PTHR11877:SF46">
    <property type="entry name" value="TYPE III POLYKETIDE SYNTHASE A"/>
    <property type="match status" value="1"/>
</dbReference>
<dbReference type="SUPFAM" id="SSF53901">
    <property type="entry name" value="Thiolase-like"/>
    <property type="match status" value="2"/>
</dbReference>
<protein>
    <submittedName>
        <fullName evidence="6">Type III polyketide synthase</fullName>
    </submittedName>
</protein>
<evidence type="ECO:0000259" key="4">
    <source>
        <dbReference type="Pfam" id="PF00195"/>
    </source>
</evidence>
<feature type="domain" description="Chalcone/stilbene synthase C-terminal" evidence="5">
    <location>
        <begin position="227"/>
        <end position="357"/>
    </location>
</feature>
<comment type="caution">
    <text evidence="6">The sequence shown here is derived from an EMBL/GenBank/DDBJ whole genome shotgun (WGS) entry which is preliminary data.</text>
</comment>
<dbReference type="CDD" id="cd00831">
    <property type="entry name" value="CHS_like"/>
    <property type="match status" value="1"/>
</dbReference>
<dbReference type="Pfam" id="PF02797">
    <property type="entry name" value="Chal_sti_synt_C"/>
    <property type="match status" value="1"/>
</dbReference>
<dbReference type="InterPro" id="IPR001099">
    <property type="entry name" value="Chalcone/stilbene_synt_N"/>
</dbReference>
<dbReference type="InterPro" id="IPR011141">
    <property type="entry name" value="Polyketide_synthase_type-III"/>
</dbReference>
<evidence type="ECO:0000256" key="2">
    <source>
        <dbReference type="ARBA" id="ARBA00022679"/>
    </source>
</evidence>
<keyword evidence="7" id="KW-1185">Reference proteome</keyword>
<keyword evidence="2" id="KW-0808">Transferase</keyword>
<dbReference type="PANTHER" id="PTHR11877">
    <property type="entry name" value="HYDROXYMETHYLGLUTARYL-COA SYNTHASE"/>
    <property type="match status" value="1"/>
</dbReference>